<proteinExistence type="predicted"/>
<reference evidence="2 3" key="1">
    <citation type="journal article" date="2001" name="J. Bacteriol.">
        <title>Genome sequence and comparative analysis of the solvent-producing bacterium Clostridium acetobutylicum.</title>
        <authorList>
            <person name="Nolling J."/>
            <person name="Breton G."/>
            <person name="Omelchenko M.V."/>
            <person name="Makarova K.S."/>
            <person name="Zeng Q."/>
            <person name="Gibson R."/>
            <person name="Lee H.M."/>
            <person name="Dubois J."/>
            <person name="Qiu D."/>
            <person name="Hitti J."/>
            <person name="Wolf Y.I."/>
            <person name="Tatusov R.L."/>
            <person name="Sabathe F."/>
            <person name="Doucette-Stamm L."/>
            <person name="Soucaille P."/>
            <person name="Daly M.J."/>
            <person name="Bennett G.N."/>
            <person name="Koonin E.V."/>
            <person name="Smith D.R."/>
        </authorList>
    </citation>
    <scope>NUCLEOTIDE SEQUENCE [LARGE SCALE GENOMIC DNA]</scope>
    <source>
        <strain evidence="3">ATCC 824 / DSM 792 / JCM 1419 / LMG 5710 / VKM B-1787</strain>
    </source>
</reference>
<dbReference type="PANTHER" id="PTHR22617">
    <property type="entry name" value="CHEMOTAXIS SENSOR HISTIDINE KINASE-RELATED"/>
    <property type="match status" value="1"/>
</dbReference>
<dbReference type="Proteomes" id="UP000000814">
    <property type="component" value="Chromosome"/>
</dbReference>
<sequence length="168" mass="19130">MSEFEGNIINEEDTQNGKFLIFITDGEQYGIEIKHVIEIIGISPISEIPELPQYIMGVINLRGKVIPVIDIRLRFNKIFKEYNDRTCIVIIDVQDMLIGIIVDKVLEVLKISENEIMDPPEISKDKNGYIKAIGKTHDGMNFILDCGKLISSEEINKLGPKNKIREDK</sequence>
<dbReference type="PATRIC" id="fig|272562.8.peg.303"/>
<dbReference type="Gene3D" id="2.40.50.180">
    <property type="entry name" value="CheA-289, Domain 4"/>
    <property type="match status" value="1"/>
</dbReference>
<dbReference type="Pfam" id="PF01584">
    <property type="entry name" value="CheW"/>
    <property type="match status" value="1"/>
</dbReference>
<keyword evidence="3" id="KW-1185">Reference proteome</keyword>
<gene>
    <name evidence="2" type="primary">cheW</name>
    <name evidence="2" type="ordered locus">CA_C0119</name>
</gene>
<feature type="domain" description="CheW-like" evidence="1">
    <location>
        <begin position="16"/>
        <end position="155"/>
    </location>
</feature>
<accession>Q97MS2</accession>
<dbReference type="PROSITE" id="PS50851">
    <property type="entry name" value="CHEW"/>
    <property type="match status" value="1"/>
</dbReference>
<protein>
    <submittedName>
        <fullName evidence="2">Chemotaxis protein cheW</fullName>
    </submittedName>
</protein>
<dbReference type="GO" id="GO:0005829">
    <property type="term" value="C:cytosol"/>
    <property type="evidence" value="ECO:0007669"/>
    <property type="project" value="TreeGrafter"/>
</dbReference>
<dbReference type="PANTHER" id="PTHR22617:SF23">
    <property type="entry name" value="CHEMOTAXIS PROTEIN CHEW"/>
    <property type="match status" value="1"/>
</dbReference>
<dbReference type="InterPro" id="IPR036061">
    <property type="entry name" value="CheW-like_dom_sf"/>
</dbReference>
<dbReference type="AlphaFoldDB" id="Q97MS2"/>
<dbReference type="InterPro" id="IPR002545">
    <property type="entry name" value="CheW-lke_dom"/>
</dbReference>
<dbReference type="Gene3D" id="2.30.30.40">
    <property type="entry name" value="SH3 Domains"/>
    <property type="match status" value="1"/>
</dbReference>
<dbReference type="SUPFAM" id="SSF50341">
    <property type="entry name" value="CheW-like"/>
    <property type="match status" value="1"/>
</dbReference>
<dbReference type="RefSeq" id="WP_010963446.1">
    <property type="nucleotide sequence ID" value="NC_003030.1"/>
</dbReference>
<dbReference type="STRING" id="272562.CA_C0119"/>
<dbReference type="InterPro" id="IPR039315">
    <property type="entry name" value="CheW"/>
</dbReference>
<evidence type="ECO:0000259" key="1">
    <source>
        <dbReference type="PROSITE" id="PS50851"/>
    </source>
</evidence>
<dbReference type="KEGG" id="cac:CA_C0119"/>
<name>Q97MS2_CLOAB</name>
<dbReference type="OrthoDB" id="9794382at2"/>
<dbReference type="GO" id="GO:0007165">
    <property type="term" value="P:signal transduction"/>
    <property type="evidence" value="ECO:0007669"/>
    <property type="project" value="InterPro"/>
</dbReference>
<dbReference type="SMART" id="SM00260">
    <property type="entry name" value="CheW"/>
    <property type="match status" value="1"/>
</dbReference>
<evidence type="ECO:0000313" key="2">
    <source>
        <dbReference type="EMBL" id="AAK78104.1"/>
    </source>
</evidence>
<dbReference type="GO" id="GO:0006935">
    <property type="term" value="P:chemotaxis"/>
    <property type="evidence" value="ECO:0007669"/>
    <property type="project" value="InterPro"/>
</dbReference>
<organism evidence="2 3">
    <name type="scientific">Clostridium acetobutylicum (strain ATCC 824 / DSM 792 / JCM 1419 / IAM 19013 / LMG 5710 / NBRC 13948 / NRRL B-527 / VKM B-1787 / 2291 / W)</name>
    <dbReference type="NCBI Taxonomy" id="272562"/>
    <lineage>
        <taxon>Bacteria</taxon>
        <taxon>Bacillati</taxon>
        <taxon>Bacillota</taxon>
        <taxon>Clostridia</taxon>
        <taxon>Eubacteriales</taxon>
        <taxon>Clostridiaceae</taxon>
        <taxon>Clostridium</taxon>
    </lineage>
</organism>
<dbReference type="EMBL" id="AE001437">
    <property type="protein sequence ID" value="AAK78104.1"/>
    <property type="molecule type" value="Genomic_DNA"/>
</dbReference>
<dbReference type="GeneID" id="44996601"/>
<dbReference type="HOGENOM" id="CLU_048995_3_1_9"/>
<evidence type="ECO:0000313" key="3">
    <source>
        <dbReference type="Proteomes" id="UP000000814"/>
    </source>
</evidence>
<dbReference type="eggNOG" id="COG0835">
    <property type="taxonomic scope" value="Bacteria"/>
</dbReference>
<dbReference type="PIR" id="E96914">
    <property type="entry name" value="E96914"/>
</dbReference>